<dbReference type="Proteomes" id="UP001170954">
    <property type="component" value="Unassembled WGS sequence"/>
</dbReference>
<sequence length="104" mass="12388">MTLLISASFYYNQNYIEKYLCIQRNMENNSCHGQCYLAKKLKAQQEQEQQNFKLNFHEAFTQQDFVFSFQSPVYPKFIQLDYALFQSNMNPKDISTNLLRPPLV</sequence>
<dbReference type="EMBL" id="JACAGK010000043">
    <property type="protein sequence ID" value="MDM1049312.1"/>
    <property type="molecule type" value="Genomic_DNA"/>
</dbReference>
<evidence type="ECO:0008006" key="3">
    <source>
        <dbReference type="Google" id="ProtNLM"/>
    </source>
</evidence>
<dbReference type="RefSeq" id="WP_286651761.1">
    <property type="nucleotide sequence ID" value="NZ_JACAGK010000043.1"/>
</dbReference>
<gene>
    <name evidence="1" type="ORF">HX018_13800</name>
</gene>
<evidence type="ECO:0000313" key="2">
    <source>
        <dbReference type="Proteomes" id="UP001170954"/>
    </source>
</evidence>
<name>A0ABT7NQ08_9SPHI</name>
<protein>
    <recommendedName>
        <fullName evidence="3">Transmembrane protein</fullName>
    </recommendedName>
</protein>
<reference evidence="1" key="2">
    <citation type="journal article" date="2022" name="Sci. Total Environ.">
        <title>Prevalence, transmission, and molecular epidemiology of tet(X)-positive bacteria among humans, animals, and environmental niches in China: An epidemiological, and genomic-based study.</title>
        <authorList>
            <person name="Dong N."/>
            <person name="Zeng Y."/>
            <person name="Cai C."/>
            <person name="Sun C."/>
            <person name="Lu J."/>
            <person name="Liu C."/>
            <person name="Zhou H."/>
            <person name="Sun Q."/>
            <person name="Shu L."/>
            <person name="Wang H."/>
            <person name="Wang Y."/>
            <person name="Wang S."/>
            <person name="Wu C."/>
            <person name="Chan E.W."/>
            <person name="Chen G."/>
            <person name="Shen Z."/>
            <person name="Chen S."/>
            <person name="Zhang R."/>
        </authorList>
    </citation>
    <scope>NUCLEOTIDE SEQUENCE</scope>
    <source>
        <strain evidence="1">R1692</strain>
    </source>
</reference>
<comment type="caution">
    <text evidence="1">The sequence shown here is derived from an EMBL/GenBank/DDBJ whole genome shotgun (WGS) entry which is preliminary data.</text>
</comment>
<accession>A0ABT7NQ08</accession>
<reference evidence="1" key="1">
    <citation type="submission" date="2020-06" db="EMBL/GenBank/DDBJ databases">
        <authorList>
            <person name="Dong N."/>
        </authorList>
    </citation>
    <scope>NUCLEOTIDE SEQUENCE</scope>
    <source>
        <strain evidence="1">R1692</strain>
    </source>
</reference>
<evidence type="ECO:0000313" key="1">
    <source>
        <dbReference type="EMBL" id="MDM1049312.1"/>
    </source>
</evidence>
<organism evidence="1 2">
    <name type="scientific">Sphingobacterium hotanense</name>
    <dbReference type="NCBI Taxonomy" id="649196"/>
    <lineage>
        <taxon>Bacteria</taxon>
        <taxon>Pseudomonadati</taxon>
        <taxon>Bacteroidota</taxon>
        <taxon>Sphingobacteriia</taxon>
        <taxon>Sphingobacteriales</taxon>
        <taxon>Sphingobacteriaceae</taxon>
        <taxon>Sphingobacterium</taxon>
    </lineage>
</organism>
<keyword evidence="2" id="KW-1185">Reference proteome</keyword>
<proteinExistence type="predicted"/>